<dbReference type="InterPro" id="IPR035681">
    <property type="entry name" value="ComA-like_MBL"/>
</dbReference>
<keyword evidence="3 10" id="KW-0812">Transmembrane</keyword>
<reference evidence="12 13" key="1">
    <citation type="submission" date="2023-07" db="EMBL/GenBank/DDBJ databases">
        <title>Genomic Encyclopedia of Type Strains, Phase IV (KMG-IV): sequencing the most valuable type-strain genomes for metagenomic binning, comparative biology and taxonomic classification.</title>
        <authorList>
            <person name="Goeker M."/>
        </authorList>
    </citation>
    <scope>NUCLEOTIDE SEQUENCE [LARGE SCALE GENOMIC DNA]</scope>
    <source>
        <strain evidence="12 13">T98</strain>
    </source>
</reference>
<feature type="transmembrane region" description="Helical" evidence="10">
    <location>
        <begin position="28"/>
        <end position="46"/>
    </location>
</feature>
<evidence type="ECO:0000259" key="11">
    <source>
        <dbReference type="SMART" id="SM00849"/>
    </source>
</evidence>
<feature type="transmembrane region" description="Helical" evidence="10">
    <location>
        <begin position="323"/>
        <end position="341"/>
    </location>
</feature>
<feature type="transmembrane region" description="Helical" evidence="10">
    <location>
        <begin position="290"/>
        <end position="311"/>
    </location>
</feature>
<organism evidence="12 13">
    <name type="scientific">Paenibacillus forsythiae</name>
    <dbReference type="NCBI Taxonomy" id="365616"/>
    <lineage>
        <taxon>Bacteria</taxon>
        <taxon>Bacillati</taxon>
        <taxon>Bacillota</taxon>
        <taxon>Bacilli</taxon>
        <taxon>Bacillales</taxon>
        <taxon>Paenibacillaceae</taxon>
        <taxon>Paenibacillus</taxon>
    </lineage>
</organism>
<evidence type="ECO:0000256" key="9">
    <source>
        <dbReference type="SAM" id="MobiDB-lite"/>
    </source>
</evidence>
<evidence type="ECO:0000256" key="6">
    <source>
        <dbReference type="ARBA" id="ARBA00034221"/>
    </source>
</evidence>
<protein>
    <submittedName>
        <fullName evidence="12">Competence protein ComEC</fullName>
    </submittedName>
</protein>
<dbReference type="NCBIfam" id="TIGR00360">
    <property type="entry name" value="ComEC_N-term"/>
    <property type="match status" value="1"/>
</dbReference>
<keyword evidence="4 10" id="KW-1133">Transmembrane helix</keyword>
<keyword evidence="13" id="KW-1185">Reference proteome</keyword>
<feature type="domain" description="Metallo-beta-lactamase" evidence="11">
    <location>
        <begin position="618"/>
        <end position="844"/>
    </location>
</feature>
<dbReference type="PANTHER" id="PTHR30619:SF1">
    <property type="entry name" value="RECOMBINATION PROTEIN 2"/>
    <property type="match status" value="1"/>
</dbReference>
<dbReference type="SMART" id="SM00849">
    <property type="entry name" value="Lactamase_B"/>
    <property type="match status" value="1"/>
</dbReference>
<dbReference type="InterPro" id="IPR004477">
    <property type="entry name" value="ComEC_N"/>
</dbReference>
<dbReference type="Proteomes" id="UP001248709">
    <property type="component" value="Unassembled WGS sequence"/>
</dbReference>
<gene>
    <name evidence="12" type="ORF">J2Z22_002141</name>
</gene>
<dbReference type="CDD" id="cd07731">
    <property type="entry name" value="ComA-like_MBL-fold"/>
    <property type="match status" value="1"/>
</dbReference>
<dbReference type="RefSeq" id="WP_025702343.1">
    <property type="nucleotide sequence ID" value="NZ_JAUSUY010000007.1"/>
</dbReference>
<feature type="transmembrane region" description="Helical" evidence="10">
    <location>
        <begin position="53"/>
        <end position="69"/>
    </location>
</feature>
<dbReference type="InterPro" id="IPR052159">
    <property type="entry name" value="Competence_DNA_uptake"/>
</dbReference>
<proteinExistence type="predicted"/>
<evidence type="ECO:0000313" key="13">
    <source>
        <dbReference type="Proteomes" id="UP001248709"/>
    </source>
</evidence>
<dbReference type="SUPFAM" id="SSF56281">
    <property type="entry name" value="Metallo-hydrolase/oxidoreductase"/>
    <property type="match status" value="1"/>
</dbReference>
<evidence type="ECO:0000256" key="8">
    <source>
        <dbReference type="ARBA" id="ARBA00048505"/>
    </source>
</evidence>
<feature type="transmembrane region" description="Helical" evidence="10">
    <location>
        <begin position="583"/>
        <end position="600"/>
    </location>
</feature>
<dbReference type="Gene3D" id="3.60.15.10">
    <property type="entry name" value="Ribonuclease Z/Hydroxyacylglutathione hydrolase-like"/>
    <property type="match status" value="1"/>
</dbReference>
<feature type="transmembrane region" description="Helical" evidence="10">
    <location>
        <begin position="418"/>
        <end position="440"/>
    </location>
</feature>
<keyword evidence="2" id="KW-1003">Cell membrane</keyword>
<dbReference type="Pfam" id="PF00753">
    <property type="entry name" value="Lactamase_B"/>
    <property type="match status" value="1"/>
</dbReference>
<feature type="transmembrane region" description="Helical" evidence="10">
    <location>
        <begin position="504"/>
        <end position="524"/>
    </location>
</feature>
<feature type="region of interest" description="Disordered" evidence="9">
    <location>
        <begin position="126"/>
        <end position="145"/>
    </location>
</feature>
<comment type="function">
    <text evidence="7">Counteracts the endogenous Pycsar antiviral defense system. Phosphodiesterase that enables metal-dependent hydrolysis of host cyclic nucleotide Pycsar defense signals such as cCMP and cUMP.</text>
</comment>
<sequence>MTRRPLLYLVICWVIGNGAASMLPTERLLMAWAGASLLLAAALLSGRWSRKHLILLWAALAAGGAYWEWNDLRNESVLPQALELPSARLEELAVHAEGIIVSTVERDGDRVDFTVKLETIRPLDAQGGSMPVGEESKPASLHQGGTSAVAGSAAQSAHGEKIAVQLKLQAEQEIEVAASWRRGDHVALDGALSSPSAARNFGGFDYREYLRNRHIHWMLKVDGTGQVEAARPGKWSFRTLLRWNDAVRTGLGAELESLFREKDAGYLKGLIIGMQDELDPETYRQFSRLGLTHILAISGMHVAVYAGFLLFVLSRLRFTRERALTVTLLLIPAYVLLSGAGPSVVRAGLMSMIALYAARMGVLKDGMHILSASALLMLIWEPYFLLNVSFQLSFLVTAGLMIYVPLAVPLVSFLPRRLGSGIAVTLVAQLVSFPLTIYYFNQFAALSFAANLVLVPFITFAVLPAGTAALLLGRVWPGGAGALAHTVEWMNDATFGAVEWTGRYAGVTIWSSPSLVWIGLYYALLYGMLRVLKHHADTLNAPLYTDDETRPLEGLRPHLGARPSAATYPGDSQQNRTLARCRIAAAALAAGLVFLLYTGYRPERLSPEGSVSFLDVGQGDSILITTPGGAHILVDGGGTVSFGHREEWRIRRSPYEVGAKTLVPLLKKRGIHRLDAVILSHGDQDHAGGLQAVLEEIPVSALLFNGTLAEREDYVKLMKTAVERGVRLYGVHRGRALSPDDSSKLSFLWPEPMKLDDGAIPVLEKQNPASVVFKLDVSGRSFLFTGDIDSQTEERIMAANPLEGLGGNSAVDVLKAAHHGSKSSNSAAWLQYWSPLTAVVSAGVHNLYGHPSGETLERFHTRGMPVYRTDQQGEIQMRIRQGEIQVRHKLEAE</sequence>
<feature type="transmembrane region" description="Helical" evidence="10">
    <location>
        <begin position="384"/>
        <end position="406"/>
    </location>
</feature>
<dbReference type="InterPro" id="IPR025405">
    <property type="entry name" value="DUF4131"/>
</dbReference>
<evidence type="ECO:0000256" key="10">
    <source>
        <dbReference type="SAM" id="Phobius"/>
    </source>
</evidence>
<evidence type="ECO:0000256" key="2">
    <source>
        <dbReference type="ARBA" id="ARBA00022475"/>
    </source>
</evidence>
<dbReference type="EMBL" id="JAUSUY010000007">
    <property type="protein sequence ID" value="MDT3426615.1"/>
    <property type="molecule type" value="Genomic_DNA"/>
</dbReference>
<comment type="caution">
    <text evidence="12">The sequence shown here is derived from an EMBL/GenBank/DDBJ whole genome shotgun (WGS) entry which is preliminary data.</text>
</comment>
<dbReference type="PANTHER" id="PTHR30619">
    <property type="entry name" value="DNA INTERNALIZATION/COMPETENCE PROTEIN COMEC/REC2"/>
    <property type="match status" value="1"/>
</dbReference>
<dbReference type="InterPro" id="IPR001279">
    <property type="entry name" value="Metallo-B-lactamas"/>
</dbReference>
<evidence type="ECO:0000256" key="7">
    <source>
        <dbReference type="ARBA" id="ARBA00034301"/>
    </source>
</evidence>
<accession>A0ABU3HA96</accession>
<dbReference type="Pfam" id="PF13567">
    <property type="entry name" value="DUF4131"/>
    <property type="match status" value="1"/>
</dbReference>
<comment type="catalytic activity">
    <reaction evidence="6">
        <text>3',5'-cyclic CMP + H2O = CMP + H(+)</text>
        <dbReference type="Rhea" id="RHEA:72675"/>
        <dbReference type="ChEBI" id="CHEBI:15377"/>
        <dbReference type="ChEBI" id="CHEBI:15378"/>
        <dbReference type="ChEBI" id="CHEBI:58003"/>
        <dbReference type="ChEBI" id="CHEBI:60377"/>
    </reaction>
    <physiologicalReaction direction="left-to-right" evidence="6">
        <dbReference type="Rhea" id="RHEA:72676"/>
    </physiologicalReaction>
</comment>
<keyword evidence="5 10" id="KW-0472">Membrane</keyword>
<comment type="subcellular location">
    <subcellularLocation>
        <location evidence="1">Cell membrane</location>
        <topology evidence="1">Multi-pass membrane protein</topology>
    </subcellularLocation>
</comment>
<evidence type="ECO:0000256" key="3">
    <source>
        <dbReference type="ARBA" id="ARBA00022692"/>
    </source>
</evidence>
<comment type="catalytic activity">
    <reaction evidence="8">
        <text>3',5'-cyclic UMP + H2O = UMP + H(+)</text>
        <dbReference type="Rhea" id="RHEA:70575"/>
        <dbReference type="ChEBI" id="CHEBI:15377"/>
        <dbReference type="ChEBI" id="CHEBI:15378"/>
        <dbReference type="ChEBI" id="CHEBI:57865"/>
        <dbReference type="ChEBI" id="CHEBI:184387"/>
    </reaction>
    <physiologicalReaction direction="left-to-right" evidence="8">
        <dbReference type="Rhea" id="RHEA:70576"/>
    </physiologicalReaction>
</comment>
<dbReference type="Pfam" id="PF03772">
    <property type="entry name" value="Competence"/>
    <property type="match status" value="1"/>
</dbReference>
<evidence type="ECO:0000256" key="1">
    <source>
        <dbReference type="ARBA" id="ARBA00004651"/>
    </source>
</evidence>
<dbReference type="InterPro" id="IPR036866">
    <property type="entry name" value="RibonucZ/Hydroxyglut_hydro"/>
</dbReference>
<feature type="transmembrane region" description="Helical" evidence="10">
    <location>
        <begin position="452"/>
        <end position="473"/>
    </location>
</feature>
<evidence type="ECO:0000313" key="12">
    <source>
        <dbReference type="EMBL" id="MDT3426615.1"/>
    </source>
</evidence>
<name>A0ABU3HA96_9BACL</name>
<evidence type="ECO:0000256" key="4">
    <source>
        <dbReference type="ARBA" id="ARBA00022989"/>
    </source>
</evidence>
<evidence type="ECO:0000256" key="5">
    <source>
        <dbReference type="ARBA" id="ARBA00023136"/>
    </source>
</evidence>